<name>A0A7I8VM88_9ANNE</name>
<dbReference type="SUPFAM" id="SSF64593">
    <property type="entry name" value="Intermediate filament protein, coiled coil region"/>
    <property type="match status" value="2"/>
</dbReference>
<dbReference type="Pfam" id="PF00038">
    <property type="entry name" value="Filament"/>
    <property type="match status" value="1"/>
</dbReference>
<dbReference type="EMBL" id="CAJFCJ010000006">
    <property type="protein sequence ID" value="CAD5115693.1"/>
    <property type="molecule type" value="Genomic_DNA"/>
</dbReference>
<keyword evidence="1 3" id="KW-0403">Intermediate filament</keyword>
<dbReference type="GO" id="GO:0005652">
    <property type="term" value="C:nuclear lamina"/>
    <property type="evidence" value="ECO:0007669"/>
    <property type="project" value="TreeGrafter"/>
</dbReference>
<dbReference type="Gene3D" id="1.20.5.500">
    <property type="entry name" value="Single helix bin"/>
    <property type="match status" value="1"/>
</dbReference>
<dbReference type="Gene3D" id="1.20.5.1160">
    <property type="entry name" value="Vasodilator-stimulated phosphoprotein"/>
    <property type="match status" value="2"/>
</dbReference>
<evidence type="ECO:0000313" key="9">
    <source>
        <dbReference type="Proteomes" id="UP000549394"/>
    </source>
</evidence>
<feature type="coiled-coil region" evidence="5">
    <location>
        <begin position="54"/>
        <end position="250"/>
    </location>
</feature>
<dbReference type="PROSITE" id="PS00226">
    <property type="entry name" value="IF_ROD_1"/>
    <property type="match status" value="1"/>
</dbReference>
<dbReference type="InterPro" id="IPR018039">
    <property type="entry name" value="IF_conserved"/>
</dbReference>
<dbReference type="PIRSF" id="PIRSF005546">
    <property type="entry name" value="Intermed_filamnt_Ifb-2"/>
    <property type="match status" value="1"/>
</dbReference>
<reference evidence="8 9" key="1">
    <citation type="submission" date="2020-08" db="EMBL/GenBank/DDBJ databases">
        <authorList>
            <person name="Hejnol A."/>
        </authorList>
    </citation>
    <scope>NUCLEOTIDE SEQUENCE [LARGE SCALE GENOMIC DNA]</scope>
</reference>
<dbReference type="PROSITE" id="PS51841">
    <property type="entry name" value="LTD"/>
    <property type="match status" value="1"/>
</dbReference>
<protein>
    <submittedName>
        <fullName evidence="8">DgyrCDS4644</fullName>
    </submittedName>
</protein>
<dbReference type="GO" id="GO:0031507">
    <property type="term" value="P:heterochromatin formation"/>
    <property type="evidence" value="ECO:0007669"/>
    <property type="project" value="TreeGrafter"/>
</dbReference>
<evidence type="ECO:0000259" key="6">
    <source>
        <dbReference type="PROSITE" id="PS51841"/>
    </source>
</evidence>
<evidence type="ECO:0000256" key="3">
    <source>
        <dbReference type="PIRNR" id="PIRNR005546"/>
    </source>
</evidence>
<dbReference type="GO" id="GO:0005882">
    <property type="term" value="C:intermediate filament"/>
    <property type="evidence" value="ECO:0007669"/>
    <property type="project" value="UniProtKB-UniRule"/>
</dbReference>
<dbReference type="SUPFAM" id="SSF74853">
    <property type="entry name" value="Lamin A/C globular tail domain"/>
    <property type="match status" value="1"/>
</dbReference>
<comment type="similarity">
    <text evidence="3 4">Belongs to the intermediate filament family.</text>
</comment>
<dbReference type="OrthoDB" id="2441647at2759"/>
<accession>A0A7I8VM88</accession>
<sequence length="556" mass="64154">MSREDLWKPTVGRRTTVIYRTTAGAAPSKTSSVFTQIQPQAVSGAYAAMSTAGVDSVLTTREKEKREMQDLNERFASYIEKVRFLEAQNRKLAQELESLKQKWGKETAAIKSMYQAELDEARKILDETEKEKAKLELKCANLEEQLDDLRKKCQDYEKQRLADRDRIERLNQQLADFESELNLLRRRVDSTQGDRDKDKKEIERLTDALNRTRIDLDSETLKHIDAENRRQTLEEEIEFMKQVHEEEMKELAAMAYRDTTAENREFWKNEMAQCLREIQLTYDEKLDALRSELEAYYNLKMQEFRTGAAKQNQETQHAKDEAKRLKQQLADLRAKLGDLEAKNTMLEKEMDILRREYDEKERELMMENDELKQDVAKLKAEMEAILKELQNIMNTKLGLELEIVAYRKLLEGEERNGIPLSDSFKVNQITRGEMSAKTTYQRSAKGPLTISDCSSDGRYITLENTGKKLEELTGWRLVRNIDNDPKKRIEYTFSSLSLRPGQRIKLWAGIKGAGAGPNDVETGLGSFGIGSNVVTKLINSLGEDRATHVQKTVYSS</sequence>
<evidence type="ECO:0000256" key="5">
    <source>
        <dbReference type="SAM" id="Coils"/>
    </source>
</evidence>
<dbReference type="Pfam" id="PF00932">
    <property type="entry name" value="LTD"/>
    <property type="match status" value="1"/>
</dbReference>
<dbReference type="PANTHER" id="PTHR45721:SF12">
    <property type="entry name" value="INTERMEDIATE FILAMENT PROTEIN IFA-1"/>
    <property type="match status" value="1"/>
</dbReference>
<dbReference type="InterPro" id="IPR036415">
    <property type="entry name" value="Lamin_tail_dom_sf"/>
</dbReference>
<evidence type="ECO:0000256" key="2">
    <source>
        <dbReference type="ARBA" id="ARBA00023054"/>
    </source>
</evidence>
<organism evidence="8 9">
    <name type="scientific">Dimorphilus gyrociliatus</name>
    <dbReference type="NCBI Taxonomy" id="2664684"/>
    <lineage>
        <taxon>Eukaryota</taxon>
        <taxon>Metazoa</taxon>
        <taxon>Spiralia</taxon>
        <taxon>Lophotrochozoa</taxon>
        <taxon>Annelida</taxon>
        <taxon>Polychaeta</taxon>
        <taxon>Polychaeta incertae sedis</taxon>
        <taxon>Dinophilidae</taxon>
        <taxon>Dimorphilus</taxon>
    </lineage>
</organism>
<keyword evidence="2 3" id="KW-0175">Coiled coil</keyword>
<proteinExistence type="inferred from homology"/>
<dbReference type="Proteomes" id="UP000549394">
    <property type="component" value="Unassembled WGS sequence"/>
</dbReference>
<dbReference type="Gene3D" id="1.20.5.170">
    <property type="match status" value="1"/>
</dbReference>
<dbReference type="GO" id="GO:0007097">
    <property type="term" value="P:nuclear migration"/>
    <property type="evidence" value="ECO:0007669"/>
    <property type="project" value="TreeGrafter"/>
</dbReference>
<dbReference type="GO" id="GO:0006998">
    <property type="term" value="P:nuclear envelope organization"/>
    <property type="evidence" value="ECO:0007669"/>
    <property type="project" value="TreeGrafter"/>
</dbReference>
<gene>
    <name evidence="8" type="ORF">DGYR_LOCUS4404</name>
</gene>
<dbReference type="InterPro" id="IPR016451">
    <property type="entry name" value="Intermed_filament_ifa/ifb"/>
</dbReference>
<evidence type="ECO:0000259" key="7">
    <source>
        <dbReference type="PROSITE" id="PS51842"/>
    </source>
</evidence>
<keyword evidence="9" id="KW-1185">Reference proteome</keyword>
<feature type="domain" description="LTD" evidence="6">
    <location>
        <begin position="436"/>
        <end position="552"/>
    </location>
</feature>
<feature type="domain" description="IF rod" evidence="7">
    <location>
        <begin position="64"/>
        <end position="417"/>
    </location>
</feature>
<dbReference type="GO" id="GO:0051664">
    <property type="term" value="P:nuclear pore localization"/>
    <property type="evidence" value="ECO:0007669"/>
    <property type="project" value="TreeGrafter"/>
</dbReference>
<dbReference type="InterPro" id="IPR001322">
    <property type="entry name" value="Lamin_tail_dom"/>
</dbReference>
<dbReference type="PANTHER" id="PTHR45721">
    <property type="entry name" value="LAMIN DM0-RELATED"/>
    <property type="match status" value="1"/>
</dbReference>
<dbReference type="SMART" id="SM01391">
    <property type="entry name" value="Filament"/>
    <property type="match status" value="1"/>
</dbReference>
<dbReference type="Gene3D" id="2.60.40.1260">
    <property type="entry name" value="Lamin Tail domain"/>
    <property type="match status" value="1"/>
</dbReference>
<evidence type="ECO:0000256" key="1">
    <source>
        <dbReference type="ARBA" id="ARBA00022754"/>
    </source>
</evidence>
<dbReference type="InterPro" id="IPR039008">
    <property type="entry name" value="IF_rod_dom"/>
</dbReference>
<evidence type="ECO:0000256" key="4">
    <source>
        <dbReference type="RuleBase" id="RU000685"/>
    </source>
</evidence>
<dbReference type="PROSITE" id="PS51842">
    <property type="entry name" value="IF_ROD_2"/>
    <property type="match status" value="1"/>
</dbReference>
<dbReference type="GO" id="GO:0005200">
    <property type="term" value="F:structural constituent of cytoskeleton"/>
    <property type="evidence" value="ECO:0007669"/>
    <property type="project" value="TreeGrafter"/>
</dbReference>
<feature type="coiled-coil region" evidence="5">
    <location>
        <begin position="308"/>
        <end position="395"/>
    </location>
</feature>
<comment type="caution">
    <text evidence="8">The sequence shown here is derived from an EMBL/GenBank/DDBJ whole genome shotgun (WGS) entry which is preliminary data.</text>
</comment>
<evidence type="ECO:0000313" key="8">
    <source>
        <dbReference type="EMBL" id="CAD5115693.1"/>
    </source>
</evidence>
<dbReference type="AlphaFoldDB" id="A0A7I8VM88"/>
<dbReference type="GO" id="GO:0090435">
    <property type="term" value="P:protein localization to nuclear envelope"/>
    <property type="evidence" value="ECO:0007669"/>
    <property type="project" value="TreeGrafter"/>
</dbReference>